<name>A0A1X0PA91_9TRYP</name>
<dbReference type="Proteomes" id="UP000192257">
    <property type="component" value="Unassembled WGS sequence"/>
</dbReference>
<dbReference type="OrthoDB" id="1918at2759"/>
<evidence type="ECO:0000313" key="2">
    <source>
        <dbReference type="Proteomes" id="UP000192257"/>
    </source>
</evidence>
<evidence type="ECO:0000313" key="1">
    <source>
        <dbReference type="EMBL" id="ORC93808.1"/>
    </source>
</evidence>
<proteinExistence type="predicted"/>
<evidence type="ECO:0008006" key="3">
    <source>
        <dbReference type="Google" id="ProtNLM"/>
    </source>
</evidence>
<reference evidence="1 2" key="1">
    <citation type="submission" date="2017-03" db="EMBL/GenBank/DDBJ databases">
        <title>An alternative strategy for trypanosome survival in the mammalian bloodstream revealed through genome and transcriptome analysis of the ubiquitous bovine parasite Trypanosoma (Megatrypanum) theileri.</title>
        <authorList>
            <person name="Kelly S."/>
            <person name="Ivens A."/>
            <person name="Mott A."/>
            <person name="O'Neill E."/>
            <person name="Emms D."/>
            <person name="Macleod O."/>
            <person name="Voorheis P."/>
            <person name="Matthews J."/>
            <person name="Matthews K."/>
            <person name="Carrington M."/>
        </authorList>
    </citation>
    <scope>NUCLEOTIDE SEQUENCE [LARGE SCALE GENOMIC DNA]</scope>
    <source>
        <strain evidence="1">Edinburgh</strain>
    </source>
</reference>
<protein>
    <recommendedName>
        <fullName evidence="3">Rgp1</fullName>
    </recommendedName>
</protein>
<comment type="caution">
    <text evidence="1">The sequence shown here is derived from an EMBL/GenBank/DDBJ whole genome shotgun (WGS) entry which is preliminary data.</text>
</comment>
<gene>
    <name evidence="1" type="ORF">TM35_000016850</name>
</gene>
<dbReference type="EMBL" id="NBCO01000001">
    <property type="protein sequence ID" value="ORC93808.1"/>
    <property type="molecule type" value="Genomic_DNA"/>
</dbReference>
<dbReference type="GeneID" id="39981146"/>
<dbReference type="RefSeq" id="XP_028887874.1">
    <property type="nucleotide sequence ID" value="XM_029021366.1"/>
</dbReference>
<dbReference type="AlphaFoldDB" id="A0A1X0PA91"/>
<organism evidence="1 2">
    <name type="scientific">Trypanosoma theileri</name>
    <dbReference type="NCBI Taxonomy" id="67003"/>
    <lineage>
        <taxon>Eukaryota</taxon>
        <taxon>Discoba</taxon>
        <taxon>Euglenozoa</taxon>
        <taxon>Kinetoplastea</taxon>
        <taxon>Metakinetoplastina</taxon>
        <taxon>Trypanosomatida</taxon>
        <taxon>Trypanosomatidae</taxon>
        <taxon>Trypanosoma</taxon>
    </lineage>
</organism>
<sequence length="440" mass="49965">MLLNATLHRSWYAAGDIVRAEICLHSLPNTHGGITNELLMRFRQVDNYFAEIDNDNPRSIHVHTLSAQIIGICDVDSRRIQYELKEETSKNEQSRAFVEEKISKYHEIHKLFSSKEFSIAKEIPFHERETKAFTVTFALPDYLPPSYRGQCARFYYGLHLYGTYSGPRGRSIPMKLRLPIKVFSSQAVISPLLLPPYFPLENFDFGEKVVLLQPVPSPAVTDPLQDDLMPSDVETFSVRHLWKRASNSIAKQLSEQRTPLEYPVKLGGEVVVSVIILSTTVNIGESLNGVFVLRPNLKSQLIKVIGGVEFLECCCSDHLKKGITCYPLPGEREKGLTVVQTTVIEEYEWSLLGRDSVPFSVSFTNPNYYASMQTDVVTTFWQLRIRFLWSHPSAVQQFYTGHSDGIDIAEDEPELILPLTIVPPPHREHPRMGNTVQVLC</sequence>
<dbReference type="VEuPathDB" id="TriTrypDB:TM35_000016850"/>
<keyword evidence="2" id="KW-1185">Reference proteome</keyword>
<dbReference type="PANTHER" id="PTHR12507">
    <property type="entry name" value="REDUCED GROWTH PHENOTYPE 1 RGP1, YEAST -RELATED"/>
    <property type="match status" value="1"/>
</dbReference>
<dbReference type="InterPro" id="IPR014848">
    <property type="entry name" value="Rgp1"/>
</dbReference>
<accession>A0A1X0PA91</accession>